<comment type="caution">
    <text evidence="1">The sequence shown here is derived from an EMBL/GenBank/DDBJ whole genome shotgun (WGS) entry which is preliminary data.</text>
</comment>
<gene>
    <name evidence="1" type="ORF">B5P46_08365</name>
</gene>
<evidence type="ECO:0000313" key="1">
    <source>
        <dbReference type="EMBL" id="RXT28769.1"/>
    </source>
</evidence>
<dbReference type="AlphaFoldDB" id="A0A4Q1UA40"/>
<dbReference type="Proteomes" id="UP000290767">
    <property type="component" value="Unassembled WGS sequence"/>
</dbReference>
<evidence type="ECO:0000313" key="2">
    <source>
        <dbReference type="Proteomes" id="UP000290767"/>
    </source>
</evidence>
<name>A0A4Q1UA40_RHILE</name>
<proteinExistence type="predicted"/>
<sequence length="69" mass="7987">MTEKNTKVYAFLHRLFRINELGRFAVAKDLHAGFSIRWPHDISAPIPLQRLALDDRRQLRASHGCNVFA</sequence>
<protein>
    <submittedName>
        <fullName evidence="1">Uncharacterized protein</fullName>
    </submittedName>
</protein>
<accession>A0A4Q1UA40</accession>
<organism evidence="1 2">
    <name type="scientific">Rhizobium leguminosarum</name>
    <dbReference type="NCBI Taxonomy" id="384"/>
    <lineage>
        <taxon>Bacteria</taxon>
        <taxon>Pseudomonadati</taxon>
        <taxon>Pseudomonadota</taxon>
        <taxon>Alphaproteobacteria</taxon>
        <taxon>Hyphomicrobiales</taxon>
        <taxon>Rhizobiaceae</taxon>
        <taxon>Rhizobium/Agrobacterium group</taxon>
        <taxon>Rhizobium</taxon>
    </lineage>
</organism>
<dbReference type="EMBL" id="MZMU01000003">
    <property type="protein sequence ID" value="RXT28769.1"/>
    <property type="molecule type" value="Genomic_DNA"/>
</dbReference>
<reference evidence="1 2" key="1">
    <citation type="submission" date="2017-03" db="EMBL/GenBank/DDBJ databases">
        <authorList>
            <person name="Safronova V.I."/>
            <person name="Sazanova A.L."/>
            <person name="Chirak E.R."/>
        </authorList>
    </citation>
    <scope>NUCLEOTIDE SEQUENCE [LARGE SCALE GENOMIC DNA]</scope>
    <source>
        <strain evidence="1 2">Tri-43</strain>
    </source>
</reference>